<evidence type="ECO:0000313" key="3">
    <source>
        <dbReference type="EMBL" id="KAK3303916.1"/>
    </source>
</evidence>
<proteinExistence type="predicted"/>
<dbReference type="Proteomes" id="UP001273166">
    <property type="component" value="Unassembled WGS sequence"/>
</dbReference>
<protein>
    <recommendedName>
        <fullName evidence="2">Helitron helicase-like domain-containing protein</fullName>
    </recommendedName>
</protein>
<dbReference type="GeneID" id="87888301"/>
<accession>A0AAJ0LZY8</accession>
<name>A0AAJ0LZY8_9PEZI</name>
<feature type="transmembrane region" description="Helical" evidence="1">
    <location>
        <begin position="12"/>
        <end position="29"/>
    </location>
</feature>
<evidence type="ECO:0000259" key="2">
    <source>
        <dbReference type="Pfam" id="PF14214"/>
    </source>
</evidence>
<gene>
    <name evidence="3" type="ORF">B0T15DRAFT_534969</name>
</gene>
<evidence type="ECO:0000313" key="4">
    <source>
        <dbReference type="Proteomes" id="UP001273166"/>
    </source>
</evidence>
<keyword evidence="4" id="KW-1185">Reference proteome</keyword>
<keyword evidence="1" id="KW-1133">Transmembrane helix</keyword>
<feature type="domain" description="Helitron helicase-like" evidence="2">
    <location>
        <begin position="1"/>
        <end position="59"/>
    </location>
</feature>
<dbReference type="InterPro" id="IPR025476">
    <property type="entry name" value="Helitron_helicase-like"/>
</dbReference>
<dbReference type="Pfam" id="PF14214">
    <property type="entry name" value="Helitron_like_N"/>
    <property type="match status" value="1"/>
</dbReference>
<dbReference type="AlphaFoldDB" id="A0AAJ0LZY8"/>
<reference evidence="3" key="2">
    <citation type="submission" date="2023-06" db="EMBL/GenBank/DDBJ databases">
        <authorList>
            <consortium name="Lawrence Berkeley National Laboratory"/>
            <person name="Mondo S.J."/>
            <person name="Hensen N."/>
            <person name="Bonometti L."/>
            <person name="Westerberg I."/>
            <person name="Brannstrom I.O."/>
            <person name="Guillou S."/>
            <person name="Cros-Aarteil S."/>
            <person name="Calhoun S."/>
            <person name="Haridas S."/>
            <person name="Kuo A."/>
            <person name="Pangilinan J."/>
            <person name="Riley R."/>
            <person name="Labutti K."/>
            <person name="Andreopoulos B."/>
            <person name="Lipzen A."/>
            <person name="Chen C."/>
            <person name="Yanf M."/>
            <person name="Daum C."/>
            <person name="Ng V."/>
            <person name="Clum A."/>
            <person name="Steindorff A."/>
            <person name="Ohm R."/>
            <person name="Martin F."/>
            <person name="Silar P."/>
            <person name="Natvig D."/>
            <person name="Lalanne C."/>
            <person name="Gautier V."/>
            <person name="Ament-Velasquez S.L."/>
            <person name="Kruys A."/>
            <person name="Hutchinson M.I."/>
            <person name="Powell A.J."/>
            <person name="Barry K."/>
            <person name="Miller A.N."/>
            <person name="Grigoriev I.V."/>
            <person name="Debuchy R."/>
            <person name="Gladieux P."/>
            <person name="Thoren M.H."/>
            <person name="Johannesson H."/>
        </authorList>
    </citation>
    <scope>NUCLEOTIDE SEQUENCE</scope>
    <source>
        <strain evidence="3">CBS 333.67</strain>
    </source>
</reference>
<dbReference type="RefSeq" id="XP_062719696.1">
    <property type="nucleotide sequence ID" value="XM_062869472.1"/>
</dbReference>
<reference evidence="3" key="1">
    <citation type="journal article" date="2023" name="Mol. Phylogenet. Evol.">
        <title>Genome-scale phylogeny and comparative genomics of the fungal order Sordariales.</title>
        <authorList>
            <person name="Hensen N."/>
            <person name="Bonometti L."/>
            <person name="Westerberg I."/>
            <person name="Brannstrom I.O."/>
            <person name="Guillou S."/>
            <person name="Cros-Aarteil S."/>
            <person name="Calhoun S."/>
            <person name="Haridas S."/>
            <person name="Kuo A."/>
            <person name="Mondo S."/>
            <person name="Pangilinan J."/>
            <person name="Riley R."/>
            <person name="LaButti K."/>
            <person name="Andreopoulos B."/>
            <person name="Lipzen A."/>
            <person name="Chen C."/>
            <person name="Yan M."/>
            <person name="Daum C."/>
            <person name="Ng V."/>
            <person name="Clum A."/>
            <person name="Steindorff A."/>
            <person name="Ohm R.A."/>
            <person name="Martin F."/>
            <person name="Silar P."/>
            <person name="Natvig D.O."/>
            <person name="Lalanne C."/>
            <person name="Gautier V."/>
            <person name="Ament-Velasquez S.L."/>
            <person name="Kruys A."/>
            <person name="Hutchinson M.I."/>
            <person name="Powell A.J."/>
            <person name="Barry K."/>
            <person name="Miller A.N."/>
            <person name="Grigoriev I.V."/>
            <person name="Debuchy R."/>
            <person name="Gladieux P."/>
            <person name="Hiltunen Thoren M."/>
            <person name="Johannesson H."/>
        </authorList>
    </citation>
    <scope>NUCLEOTIDE SEQUENCE</scope>
    <source>
        <strain evidence="3">CBS 333.67</strain>
    </source>
</reference>
<keyword evidence="1" id="KW-0812">Transmembrane</keyword>
<evidence type="ECO:0000256" key="1">
    <source>
        <dbReference type="SAM" id="Phobius"/>
    </source>
</evidence>
<sequence>MSNESRLSMRKKIWSMIVAFGLIVIWFTLNPNDINNPVKLKLAAYRGRDNKAAKAFHRALTTAL</sequence>
<organism evidence="3 4">
    <name type="scientific">Chaetomium strumarium</name>
    <dbReference type="NCBI Taxonomy" id="1170767"/>
    <lineage>
        <taxon>Eukaryota</taxon>
        <taxon>Fungi</taxon>
        <taxon>Dikarya</taxon>
        <taxon>Ascomycota</taxon>
        <taxon>Pezizomycotina</taxon>
        <taxon>Sordariomycetes</taxon>
        <taxon>Sordariomycetidae</taxon>
        <taxon>Sordariales</taxon>
        <taxon>Chaetomiaceae</taxon>
        <taxon>Chaetomium</taxon>
    </lineage>
</organism>
<dbReference type="EMBL" id="JAUDZG010000005">
    <property type="protein sequence ID" value="KAK3303916.1"/>
    <property type="molecule type" value="Genomic_DNA"/>
</dbReference>
<keyword evidence="1" id="KW-0472">Membrane</keyword>
<comment type="caution">
    <text evidence="3">The sequence shown here is derived from an EMBL/GenBank/DDBJ whole genome shotgun (WGS) entry which is preliminary data.</text>
</comment>